<keyword evidence="7" id="KW-0333">Golgi apparatus</keyword>
<gene>
    <name evidence="12" type="ORF">BZG36_02142</name>
</gene>
<dbReference type="InterPro" id="IPR000727">
    <property type="entry name" value="T_SNARE_dom"/>
</dbReference>
<dbReference type="PROSITE" id="PS50192">
    <property type="entry name" value="T_SNARE"/>
    <property type="match status" value="1"/>
</dbReference>
<organism evidence="12 13">
    <name type="scientific">Bifiguratus adelaidae</name>
    <dbReference type="NCBI Taxonomy" id="1938954"/>
    <lineage>
        <taxon>Eukaryota</taxon>
        <taxon>Fungi</taxon>
        <taxon>Fungi incertae sedis</taxon>
        <taxon>Mucoromycota</taxon>
        <taxon>Mucoromycotina</taxon>
        <taxon>Endogonomycetes</taxon>
        <taxon>Endogonales</taxon>
        <taxon>Endogonales incertae sedis</taxon>
        <taxon>Bifiguratus</taxon>
    </lineage>
</organism>
<dbReference type="Pfam" id="PF05739">
    <property type="entry name" value="SNARE"/>
    <property type="match status" value="1"/>
</dbReference>
<feature type="transmembrane region" description="Helical" evidence="10">
    <location>
        <begin position="285"/>
        <end position="302"/>
    </location>
</feature>
<dbReference type="InterPro" id="IPR006012">
    <property type="entry name" value="Syntaxin/epimorphin_CS"/>
</dbReference>
<keyword evidence="6 10" id="KW-1133">Transmembrane helix</keyword>
<evidence type="ECO:0000256" key="6">
    <source>
        <dbReference type="ARBA" id="ARBA00022989"/>
    </source>
</evidence>
<dbReference type="GO" id="GO:0005484">
    <property type="term" value="F:SNAP receptor activity"/>
    <property type="evidence" value="ECO:0007669"/>
    <property type="project" value="InterPro"/>
</dbReference>
<keyword evidence="4 10" id="KW-0812">Transmembrane</keyword>
<dbReference type="GO" id="GO:0006906">
    <property type="term" value="P:vesicle fusion"/>
    <property type="evidence" value="ECO:0007669"/>
    <property type="project" value="TreeGrafter"/>
</dbReference>
<evidence type="ECO:0000256" key="9">
    <source>
        <dbReference type="ARBA" id="ARBA00023136"/>
    </source>
</evidence>
<dbReference type="GO" id="GO:0006886">
    <property type="term" value="P:intracellular protein transport"/>
    <property type="evidence" value="ECO:0007669"/>
    <property type="project" value="InterPro"/>
</dbReference>
<dbReference type="PANTHER" id="PTHR19957">
    <property type="entry name" value="SYNTAXIN"/>
    <property type="match status" value="1"/>
</dbReference>
<dbReference type="Proteomes" id="UP000242875">
    <property type="component" value="Unassembled WGS sequence"/>
</dbReference>
<dbReference type="GO" id="GO:0048278">
    <property type="term" value="P:vesicle docking"/>
    <property type="evidence" value="ECO:0007669"/>
    <property type="project" value="TreeGrafter"/>
</dbReference>
<keyword evidence="8" id="KW-0175">Coiled coil</keyword>
<dbReference type="SUPFAM" id="SSF47661">
    <property type="entry name" value="t-snare proteins"/>
    <property type="match status" value="1"/>
</dbReference>
<evidence type="ECO:0000256" key="1">
    <source>
        <dbReference type="ARBA" id="ARBA00004409"/>
    </source>
</evidence>
<protein>
    <recommendedName>
        <fullName evidence="11">t-SNARE coiled-coil homology domain-containing protein</fullName>
    </recommendedName>
</protein>
<evidence type="ECO:0000256" key="10">
    <source>
        <dbReference type="SAM" id="Phobius"/>
    </source>
</evidence>
<sequence>MATRSRTLLFLQYRNSYTSSHKPLNESQGFYDDSESTGLIESSDHVIELSVLPPQWVDVTEDVEEDISRIKDLIERLDEKHKKHLLPGFDDQSSDEAAIQQLTDDITHQFHATQRKIQKIQSKASYSDSPVRQEDLISRNIQTSLATKLQEVSMGFRKKQSAYLQKIKSRDARKSDVLGLEEGAARNHDLTQDDLNLGFTDAQLALIEANENAIATRESEINDIARSIYELAEIFKELETLVIDQGTMLDRIDYNIEQMRTNVKQAVVELDQGAKYQSRTRKRKLMLLLILIIMLLIVILIFKPKRH</sequence>
<dbReference type="EMBL" id="MVBO01000024">
    <property type="protein sequence ID" value="OZJ05025.1"/>
    <property type="molecule type" value="Genomic_DNA"/>
</dbReference>
<proteinExistence type="inferred from homology"/>
<evidence type="ECO:0000256" key="5">
    <source>
        <dbReference type="ARBA" id="ARBA00022927"/>
    </source>
</evidence>
<dbReference type="GO" id="GO:0031201">
    <property type="term" value="C:SNARE complex"/>
    <property type="evidence" value="ECO:0007669"/>
    <property type="project" value="TreeGrafter"/>
</dbReference>
<evidence type="ECO:0000259" key="11">
    <source>
        <dbReference type="PROSITE" id="PS50192"/>
    </source>
</evidence>
<dbReference type="GO" id="GO:0000139">
    <property type="term" value="C:Golgi membrane"/>
    <property type="evidence" value="ECO:0007669"/>
    <property type="project" value="UniProtKB-SubCell"/>
</dbReference>
<evidence type="ECO:0000313" key="12">
    <source>
        <dbReference type="EMBL" id="OZJ05025.1"/>
    </source>
</evidence>
<evidence type="ECO:0000256" key="2">
    <source>
        <dbReference type="ARBA" id="ARBA00009063"/>
    </source>
</evidence>
<dbReference type="CDD" id="cd15845">
    <property type="entry name" value="SNARE_syntaxin16"/>
    <property type="match status" value="1"/>
</dbReference>
<dbReference type="PANTHER" id="PTHR19957:SF83">
    <property type="entry name" value="SYNTAXIN-16"/>
    <property type="match status" value="1"/>
</dbReference>
<evidence type="ECO:0000313" key="13">
    <source>
        <dbReference type="Proteomes" id="UP000242875"/>
    </source>
</evidence>
<evidence type="ECO:0000256" key="4">
    <source>
        <dbReference type="ARBA" id="ARBA00022692"/>
    </source>
</evidence>
<keyword evidence="5" id="KW-0653">Protein transport</keyword>
<dbReference type="GO" id="GO:0000149">
    <property type="term" value="F:SNARE binding"/>
    <property type="evidence" value="ECO:0007669"/>
    <property type="project" value="TreeGrafter"/>
</dbReference>
<comment type="similarity">
    <text evidence="2">Belongs to the syntaxin family.</text>
</comment>
<dbReference type="InterPro" id="IPR045242">
    <property type="entry name" value="Syntaxin"/>
</dbReference>
<evidence type="ECO:0000256" key="3">
    <source>
        <dbReference type="ARBA" id="ARBA00022448"/>
    </source>
</evidence>
<accession>A0A261Y342</accession>
<dbReference type="PROSITE" id="PS00914">
    <property type="entry name" value="SYNTAXIN"/>
    <property type="match status" value="1"/>
</dbReference>
<comment type="subcellular location">
    <subcellularLocation>
        <location evidence="1">Golgi apparatus membrane</location>
        <topology evidence="1">Single-pass type IV membrane protein</topology>
    </subcellularLocation>
</comment>
<reference evidence="12 13" key="1">
    <citation type="journal article" date="2017" name="Mycologia">
        <title>Bifiguratus adelaidae, gen. et sp. nov., a new member of Mucoromycotina in endophytic and soil-dwelling habitats.</title>
        <authorList>
            <person name="Torres-Cruz T.J."/>
            <person name="Billingsley Tobias T.L."/>
            <person name="Almatruk M."/>
            <person name="Hesse C."/>
            <person name="Kuske C.R."/>
            <person name="Desiro A."/>
            <person name="Benucci G.M."/>
            <person name="Bonito G."/>
            <person name="Stajich J.E."/>
            <person name="Dunlap C."/>
            <person name="Arnold A.E."/>
            <person name="Porras-Alfaro A."/>
        </authorList>
    </citation>
    <scope>NUCLEOTIDE SEQUENCE [LARGE SCALE GENOMIC DNA]</scope>
    <source>
        <strain evidence="12 13">AZ0501</strain>
    </source>
</reference>
<dbReference type="SMART" id="SM00397">
    <property type="entry name" value="t_SNARE"/>
    <property type="match status" value="1"/>
</dbReference>
<dbReference type="OrthoDB" id="10251371at2759"/>
<keyword evidence="9 10" id="KW-0472">Membrane</keyword>
<feature type="domain" description="T-SNARE coiled-coil homology" evidence="11">
    <location>
        <begin position="211"/>
        <end position="273"/>
    </location>
</feature>
<dbReference type="AlphaFoldDB" id="A0A261Y342"/>
<comment type="caution">
    <text evidence="12">The sequence shown here is derived from an EMBL/GenBank/DDBJ whole genome shotgun (WGS) entry which is preliminary data.</text>
</comment>
<keyword evidence="3" id="KW-0813">Transport</keyword>
<evidence type="ECO:0000256" key="7">
    <source>
        <dbReference type="ARBA" id="ARBA00023034"/>
    </source>
</evidence>
<keyword evidence="13" id="KW-1185">Reference proteome</keyword>
<dbReference type="InterPro" id="IPR010989">
    <property type="entry name" value="SNARE"/>
</dbReference>
<name>A0A261Y342_9FUNG</name>
<dbReference type="Gene3D" id="1.20.58.70">
    <property type="match status" value="1"/>
</dbReference>
<evidence type="ECO:0000256" key="8">
    <source>
        <dbReference type="ARBA" id="ARBA00023054"/>
    </source>
</evidence>